<dbReference type="CDD" id="cd05233">
    <property type="entry name" value="SDR_c"/>
    <property type="match status" value="1"/>
</dbReference>
<proteinExistence type="inferred from homology"/>
<accession>A0ABT4RKI1</accession>
<protein>
    <submittedName>
        <fullName evidence="3">SDR family oxidoreductase</fullName>
    </submittedName>
</protein>
<gene>
    <name evidence="3" type="ORF">OJ962_15190</name>
</gene>
<dbReference type="PROSITE" id="PS00061">
    <property type="entry name" value="ADH_SHORT"/>
    <property type="match status" value="1"/>
</dbReference>
<dbReference type="EMBL" id="JAPCID010000019">
    <property type="protein sequence ID" value="MDA0138846.1"/>
    <property type="molecule type" value="Genomic_DNA"/>
</dbReference>
<dbReference type="PRINTS" id="PR00081">
    <property type="entry name" value="GDHRDH"/>
</dbReference>
<dbReference type="PRINTS" id="PR00080">
    <property type="entry name" value="SDRFAMILY"/>
</dbReference>
<dbReference type="RefSeq" id="WP_202953439.1">
    <property type="nucleotide sequence ID" value="NZ_JAPCID010000019.1"/>
</dbReference>
<comment type="similarity">
    <text evidence="1">Belongs to the short-chain dehydrogenases/reductases (SDR) family.</text>
</comment>
<dbReference type="SUPFAM" id="SSF51735">
    <property type="entry name" value="NAD(P)-binding Rossmann-fold domains"/>
    <property type="match status" value="1"/>
</dbReference>
<keyword evidence="4" id="KW-1185">Reference proteome</keyword>
<dbReference type="PANTHER" id="PTHR42760">
    <property type="entry name" value="SHORT-CHAIN DEHYDROGENASES/REDUCTASES FAMILY MEMBER"/>
    <property type="match status" value="1"/>
</dbReference>
<dbReference type="Proteomes" id="UP001147700">
    <property type="component" value="Unassembled WGS sequence"/>
</dbReference>
<dbReference type="Gene3D" id="3.40.50.720">
    <property type="entry name" value="NAD(P)-binding Rossmann-like Domain"/>
    <property type="match status" value="1"/>
</dbReference>
<evidence type="ECO:0000256" key="2">
    <source>
        <dbReference type="ARBA" id="ARBA00023002"/>
    </source>
</evidence>
<dbReference type="InterPro" id="IPR020904">
    <property type="entry name" value="Sc_DH/Rdtase_CS"/>
</dbReference>
<sequence length="261" mass="26607">MDLQLNGQVAVVTGASKGIGLAITRTLLAEGMRVVAASRGDCPEPDALHVAVDLTEPEAPAQLVAAALDTYGRLDAVVNNAGGPVPGSPLPHAGFLSRGDDDWHGIFELNLHAVVRLCRAALPVLVETGGAIVNVSSANARQPSPFNVEYSAAKAALTNLSTALSEEFAPQGVRVNTVSPGPVLTPWWTAPGGAAERFGAMVGADAEAVLSTVGPQMMSISTGRLADPQEIADAVAYLVSPRSASTTGTDLVVDGGLLKTA</sequence>
<dbReference type="InterPro" id="IPR002347">
    <property type="entry name" value="SDR_fam"/>
</dbReference>
<comment type="caution">
    <text evidence="3">The sequence shown here is derived from an EMBL/GenBank/DDBJ whole genome shotgun (WGS) entry which is preliminary data.</text>
</comment>
<name>A0ABT4RKI1_9ACTN</name>
<organism evidence="3 4">
    <name type="scientific">Solirubrobacter deserti</name>
    <dbReference type="NCBI Taxonomy" id="2282478"/>
    <lineage>
        <taxon>Bacteria</taxon>
        <taxon>Bacillati</taxon>
        <taxon>Actinomycetota</taxon>
        <taxon>Thermoleophilia</taxon>
        <taxon>Solirubrobacterales</taxon>
        <taxon>Solirubrobacteraceae</taxon>
        <taxon>Solirubrobacter</taxon>
    </lineage>
</organism>
<evidence type="ECO:0000256" key="1">
    <source>
        <dbReference type="ARBA" id="ARBA00006484"/>
    </source>
</evidence>
<reference evidence="3" key="1">
    <citation type="submission" date="2022-10" db="EMBL/GenBank/DDBJ databases">
        <title>The WGS of Solirubrobacter sp. CPCC 204708.</title>
        <authorList>
            <person name="Jiang Z."/>
        </authorList>
    </citation>
    <scope>NUCLEOTIDE SEQUENCE</scope>
    <source>
        <strain evidence="3">CPCC 204708</strain>
    </source>
</reference>
<evidence type="ECO:0000313" key="4">
    <source>
        <dbReference type="Proteomes" id="UP001147700"/>
    </source>
</evidence>
<evidence type="ECO:0000313" key="3">
    <source>
        <dbReference type="EMBL" id="MDA0138846.1"/>
    </source>
</evidence>
<keyword evidence="2" id="KW-0560">Oxidoreductase</keyword>
<dbReference type="PANTHER" id="PTHR42760:SF133">
    <property type="entry name" value="3-OXOACYL-[ACYL-CARRIER-PROTEIN] REDUCTASE"/>
    <property type="match status" value="1"/>
</dbReference>
<dbReference type="Pfam" id="PF13561">
    <property type="entry name" value="adh_short_C2"/>
    <property type="match status" value="1"/>
</dbReference>
<dbReference type="InterPro" id="IPR036291">
    <property type="entry name" value="NAD(P)-bd_dom_sf"/>
</dbReference>